<keyword evidence="1" id="KW-0472">Membrane</keyword>
<proteinExistence type="predicted"/>
<evidence type="ECO:0000313" key="2">
    <source>
        <dbReference type="EMBL" id="JAH26001.1"/>
    </source>
</evidence>
<sequence length="36" mass="4211">MFLPDCFIELIILLVSFIYVEFIFGIVLLCLPVTYI</sequence>
<protein>
    <submittedName>
        <fullName evidence="2">Uncharacterized protein</fullName>
    </submittedName>
</protein>
<reference evidence="2" key="2">
    <citation type="journal article" date="2015" name="Fish Shellfish Immunol.">
        <title>Early steps in the European eel (Anguilla anguilla)-Vibrio vulnificus interaction in the gills: Role of the RtxA13 toxin.</title>
        <authorList>
            <person name="Callol A."/>
            <person name="Pajuelo D."/>
            <person name="Ebbesson L."/>
            <person name="Teles M."/>
            <person name="MacKenzie S."/>
            <person name="Amaro C."/>
        </authorList>
    </citation>
    <scope>NUCLEOTIDE SEQUENCE</scope>
</reference>
<keyword evidence="1" id="KW-0812">Transmembrane</keyword>
<reference evidence="2" key="1">
    <citation type="submission" date="2014-11" db="EMBL/GenBank/DDBJ databases">
        <authorList>
            <person name="Amaro Gonzalez C."/>
        </authorList>
    </citation>
    <scope>NUCLEOTIDE SEQUENCE</scope>
</reference>
<dbReference type="EMBL" id="GBXM01082576">
    <property type="protein sequence ID" value="JAH26001.1"/>
    <property type="molecule type" value="Transcribed_RNA"/>
</dbReference>
<name>A0A0E9RA25_ANGAN</name>
<keyword evidence="1" id="KW-1133">Transmembrane helix</keyword>
<accession>A0A0E9RA25</accession>
<evidence type="ECO:0000256" key="1">
    <source>
        <dbReference type="SAM" id="Phobius"/>
    </source>
</evidence>
<dbReference type="AlphaFoldDB" id="A0A0E9RA25"/>
<feature type="transmembrane region" description="Helical" evidence="1">
    <location>
        <begin position="7"/>
        <end position="35"/>
    </location>
</feature>
<organism evidence="2">
    <name type="scientific">Anguilla anguilla</name>
    <name type="common">European freshwater eel</name>
    <name type="synonym">Muraena anguilla</name>
    <dbReference type="NCBI Taxonomy" id="7936"/>
    <lineage>
        <taxon>Eukaryota</taxon>
        <taxon>Metazoa</taxon>
        <taxon>Chordata</taxon>
        <taxon>Craniata</taxon>
        <taxon>Vertebrata</taxon>
        <taxon>Euteleostomi</taxon>
        <taxon>Actinopterygii</taxon>
        <taxon>Neopterygii</taxon>
        <taxon>Teleostei</taxon>
        <taxon>Anguilliformes</taxon>
        <taxon>Anguillidae</taxon>
        <taxon>Anguilla</taxon>
    </lineage>
</organism>